<evidence type="ECO:0000256" key="5">
    <source>
        <dbReference type="ARBA" id="ARBA00022801"/>
    </source>
</evidence>
<dbReference type="Pfam" id="PF02449">
    <property type="entry name" value="Glyco_hydro_42"/>
    <property type="match status" value="1"/>
</dbReference>
<feature type="domain" description="Glycoside hydrolase family 42 N-terminal" evidence="12">
    <location>
        <begin position="6"/>
        <end position="382"/>
    </location>
</feature>
<feature type="binding site" evidence="10">
    <location>
        <position position="141"/>
    </location>
    <ligand>
        <name>substrate</name>
    </ligand>
</feature>
<dbReference type="EMBL" id="VHJK01000001">
    <property type="protein sequence ID" value="TRD11815.1"/>
    <property type="molecule type" value="Genomic_DNA"/>
</dbReference>
<dbReference type="OrthoDB" id="9800974at2"/>
<dbReference type="Gene3D" id="3.40.50.880">
    <property type="match status" value="1"/>
</dbReference>
<dbReference type="RefSeq" id="WP_142788087.1">
    <property type="nucleotide sequence ID" value="NZ_VHJK01000001.1"/>
</dbReference>
<keyword evidence="5 8" id="KW-0378">Hydrolase</keyword>
<sequence length="635" mass="71518">MKLGCCYYPEHWPEDQWADDARRMADIGLSLVRIGEFAWSRIEPEPGRLQWDWLDRAIATLDRAGLKVILGTPTATPPKWLVDQMPDMVAIDEQGRPRGFGSRRHYCFSHEGYRKECQRIVTAMAKRYGDHPAIALWQTDNEYGCHDTILSFSSAATTRFREWLERKYIDVDALNTAWGNVFWSMEYRRFDEIDPPHLTVTEANPAHWLDYRRFASDEVISFNRAQTAILREHCANRDITHNFMGFFTEFDHHAVGRDLDVSTWDSYPLGFLEQFWFGEEDKRDYVRQGHPDIAAFHHDLYRGCSNGRWGVMEQQPGPVNWARFNPAPLPGMVALWTLEAMAHGAEFTSYFRWRQAPFAQEQMHAGLLRPDGSNAEGADEARIAADVIDAIGPQTTAPASAALVFSYEAAWVCSIQPQGQSFRYLELVYEWYCALRKLGLDIDIVSPEAALEAYSVVLIPTLPIVPEGFGDKLAQLECPVLIGPRSGSKTASFSIPDGLAPGALRDLVPVTVQRVESLRGGITEHGDGFGIERWFEQMDSDLPPEYALKDGRGVVFKNGHVRYCGAWPDTALLQDLIERMAGEASVRTSRLPKGLRLRRSATHLFAFNYSAGPVTLDYTGETIAPASFAIAALGA</sequence>
<accession>A0A547PCG5</accession>
<comment type="similarity">
    <text evidence="2 8">Belongs to the glycosyl hydrolase 42 family.</text>
</comment>
<dbReference type="InterPro" id="IPR013780">
    <property type="entry name" value="Glyco_hydro_b"/>
</dbReference>
<evidence type="ECO:0000313" key="15">
    <source>
        <dbReference type="Proteomes" id="UP000316343"/>
    </source>
</evidence>
<protein>
    <recommendedName>
        <fullName evidence="3 8">Beta-galactosidase</fullName>
        <shortName evidence="8">Beta-gal</shortName>
        <ecNumber evidence="3 8">3.2.1.23</ecNumber>
    </recommendedName>
</protein>
<dbReference type="GO" id="GO:0046872">
    <property type="term" value="F:metal ion binding"/>
    <property type="evidence" value="ECO:0007669"/>
    <property type="project" value="UniProtKB-KW"/>
</dbReference>
<evidence type="ECO:0000313" key="14">
    <source>
        <dbReference type="EMBL" id="TRD11815.1"/>
    </source>
</evidence>
<evidence type="ECO:0000259" key="13">
    <source>
        <dbReference type="Pfam" id="PF08532"/>
    </source>
</evidence>
<keyword evidence="15" id="KW-1185">Reference proteome</keyword>
<keyword evidence="7 8" id="KW-0326">Glycosidase</keyword>
<organism evidence="14 15">
    <name type="scientific">Erythrobacter insulae</name>
    <dbReference type="NCBI Taxonomy" id="2584124"/>
    <lineage>
        <taxon>Bacteria</taxon>
        <taxon>Pseudomonadati</taxon>
        <taxon>Pseudomonadota</taxon>
        <taxon>Alphaproteobacteria</taxon>
        <taxon>Sphingomonadales</taxon>
        <taxon>Erythrobacteraceae</taxon>
        <taxon>Erythrobacter/Porphyrobacter group</taxon>
        <taxon>Erythrobacter</taxon>
    </lineage>
</organism>
<keyword evidence="6 11" id="KW-0862">Zinc</keyword>
<feature type="binding site" evidence="10">
    <location>
        <position position="103"/>
    </location>
    <ligand>
        <name>substrate</name>
    </ligand>
</feature>
<dbReference type="CDD" id="cd03143">
    <property type="entry name" value="A4_beta-galactosidase_middle_domain"/>
    <property type="match status" value="1"/>
</dbReference>
<dbReference type="InterPro" id="IPR013529">
    <property type="entry name" value="Glyco_hydro_42_N"/>
</dbReference>
<dbReference type="SUPFAM" id="SSF51445">
    <property type="entry name" value="(Trans)glycosidases"/>
    <property type="match status" value="1"/>
</dbReference>
<proteinExistence type="inferred from homology"/>
<feature type="binding site" evidence="11">
    <location>
        <position position="107"/>
    </location>
    <ligand>
        <name>Zn(2+)</name>
        <dbReference type="ChEBI" id="CHEBI:29105"/>
    </ligand>
</feature>
<dbReference type="SUPFAM" id="SSF52317">
    <property type="entry name" value="Class I glutamine amidotransferase-like"/>
    <property type="match status" value="1"/>
</dbReference>
<evidence type="ECO:0000256" key="2">
    <source>
        <dbReference type="ARBA" id="ARBA00005940"/>
    </source>
</evidence>
<dbReference type="GO" id="GO:0005975">
    <property type="term" value="P:carbohydrate metabolic process"/>
    <property type="evidence" value="ECO:0007669"/>
    <property type="project" value="InterPro"/>
</dbReference>
<evidence type="ECO:0000259" key="12">
    <source>
        <dbReference type="Pfam" id="PF02449"/>
    </source>
</evidence>
<dbReference type="InterPro" id="IPR017853">
    <property type="entry name" value="GH"/>
</dbReference>
<dbReference type="PIRSF" id="PIRSF001084">
    <property type="entry name" value="B-galactosidase"/>
    <property type="match status" value="1"/>
</dbReference>
<evidence type="ECO:0000256" key="9">
    <source>
        <dbReference type="PIRSR" id="PIRSR001084-1"/>
    </source>
</evidence>
<evidence type="ECO:0000256" key="11">
    <source>
        <dbReference type="PIRSR" id="PIRSR001084-3"/>
    </source>
</evidence>
<evidence type="ECO:0000256" key="6">
    <source>
        <dbReference type="ARBA" id="ARBA00022833"/>
    </source>
</evidence>
<feature type="active site" description="Proton donor" evidence="9">
    <location>
        <position position="142"/>
    </location>
</feature>
<feature type="active site" description="Nucleophile" evidence="9">
    <location>
        <position position="313"/>
    </location>
</feature>
<dbReference type="GO" id="GO:0004565">
    <property type="term" value="F:beta-galactosidase activity"/>
    <property type="evidence" value="ECO:0007669"/>
    <property type="project" value="UniProtKB-EC"/>
</dbReference>
<dbReference type="Gene3D" id="2.60.40.1180">
    <property type="entry name" value="Golgi alpha-mannosidase II"/>
    <property type="match status" value="1"/>
</dbReference>
<dbReference type="InterPro" id="IPR013738">
    <property type="entry name" value="Beta_galactosidase_Trimer"/>
</dbReference>
<reference evidence="14 15" key="1">
    <citation type="submission" date="2019-06" db="EMBL/GenBank/DDBJ databases">
        <title>Erythrobacter insulae sp. nov., isolated from a tidal flat.</title>
        <authorList>
            <person name="Yoon J.-H."/>
        </authorList>
    </citation>
    <scope>NUCLEOTIDE SEQUENCE [LARGE SCALE GENOMIC DNA]</scope>
    <source>
        <strain evidence="14 15">JBTF-M21</strain>
    </source>
</reference>
<evidence type="ECO:0000256" key="7">
    <source>
        <dbReference type="ARBA" id="ARBA00023295"/>
    </source>
</evidence>
<name>A0A547PCG5_9SPHN</name>
<dbReference type="GO" id="GO:0009341">
    <property type="term" value="C:beta-galactosidase complex"/>
    <property type="evidence" value="ECO:0007669"/>
    <property type="project" value="InterPro"/>
</dbReference>
<dbReference type="Proteomes" id="UP000316343">
    <property type="component" value="Unassembled WGS sequence"/>
</dbReference>
<keyword evidence="4 11" id="KW-0479">Metal-binding</keyword>
<evidence type="ECO:0000256" key="10">
    <source>
        <dbReference type="PIRSR" id="PIRSR001084-2"/>
    </source>
</evidence>
<dbReference type="Gene3D" id="3.20.20.80">
    <property type="entry name" value="Glycosidases"/>
    <property type="match status" value="1"/>
</dbReference>
<dbReference type="InterPro" id="IPR003476">
    <property type="entry name" value="Glyco_hydro_42"/>
</dbReference>
<evidence type="ECO:0000256" key="8">
    <source>
        <dbReference type="PIRNR" id="PIRNR001084"/>
    </source>
</evidence>
<comment type="caution">
    <text evidence="14">The sequence shown here is derived from an EMBL/GenBank/DDBJ whole genome shotgun (WGS) entry which is preliminary data.</text>
</comment>
<gene>
    <name evidence="14" type="ORF">FGU71_08070</name>
</gene>
<dbReference type="AlphaFoldDB" id="A0A547PCG5"/>
<feature type="binding site" evidence="10">
    <location>
        <position position="321"/>
    </location>
    <ligand>
        <name>substrate</name>
    </ligand>
</feature>
<dbReference type="EC" id="3.2.1.23" evidence="3 8"/>
<feature type="domain" description="Beta-galactosidase trimerisation" evidence="13">
    <location>
        <begin position="399"/>
        <end position="586"/>
    </location>
</feature>
<evidence type="ECO:0000256" key="4">
    <source>
        <dbReference type="ARBA" id="ARBA00022723"/>
    </source>
</evidence>
<dbReference type="PANTHER" id="PTHR36447">
    <property type="entry name" value="BETA-GALACTOSIDASE GANA"/>
    <property type="match status" value="1"/>
</dbReference>
<dbReference type="InterPro" id="IPR029062">
    <property type="entry name" value="Class_I_gatase-like"/>
</dbReference>
<dbReference type="Pfam" id="PF08532">
    <property type="entry name" value="Glyco_hydro_42M"/>
    <property type="match status" value="1"/>
</dbReference>
<comment type="catalytic activity">
    <reaction evidence="1 8">
        <text>Hydrolysis of terminal non-reducing beta-D-galactose residues in beta-D-galactosides.</text>
        <dbReference type="EC" id="3.2.1.23"/>
    </reaction>
</comment>
<evidence type="ECO:0000256" key="3">
    <source>
        <dbReference type="ARBA" id="ARBA00012756"/>
    </source>
</evidence>
<dbReference type="PANTHER" id="PTHR36447:SF2">
    <property type="entry name" value="BETA-GALACTOSIDASE YESZ"/>
    <property type="match status" value="1"/>
</dbReference>
<evidence type="ECO:0000256" key="1">
    <source>
        <dbReference type="ARBA" id="ARBA00001412"/>
    </source>
</evidence>